<dbReference type="GO" id="GO:0006865">
    <property type="term" value="P:amino acid transport"/>
    <property type="evidence" value="ECO:0007669"/>
    <property type="project" value="UniProtKB-KW"/>
</dbReference>
<name>A0A177YLA6_9NOCA</name>
<comment type="caution">
    <text evidence="10">The sequence shown here is derived from an EMBL/GenBank/DDBJ whole genome shotgun (WGS) entry which is preliminary data.</text>
</comment>
<feature type="transmembrane region" description="Helical" evidence="9">
    <location>
        <begin position="93"/>
        <end position="116"/>
    </location>
</feature>
<evidence type="ECO:0000256" key="8">
    <source>
        <dbReference type="ARBA" id="ARBA00037998"/>
    </source>
</evidence>
<sequence length="296" mass="30797">MGQTLVDAAILGSIYVLFCLGMSLVWGTVGILNFAHGAIFMFAGFVGYLVVKDQQLPMIGVIAISVAVGALLSTAIEVLAFQPILKRAKTHRIAELQILIGGIGVAAIPLAIAQYVTKSEPFGFSNSSYAVQVFSFLGLRISNTGLIIVLSAVVLTVGMAVWLRKSMSGLALRAIGVDSETAALMGVDRRTLSLSTMAFAGGLAGLAGALLTYNLGAITPESGETLLIKAFAVIILGGVGSTAGVAAGAYILALSETLVLRFTGGGWVDAVCFGMIFLVLLLRPQGLFGRKEVRRV</sequence>
<dbReference type="RefSeq" id="WP_068421718.1">
    <property type="nucleotide sequence ID" value="NZ_LVHI01000004.1"/>
</dbReference>
<accession>A0A177YLA6</accession>
<evidence type="ECO:0000256" key="4">
    <source>
        <dbReference type="ARBA" id="ARBA00022692"/>
    </source>
</evidence>
<dbReference type="InterPro" id="IPR052157">
    <property type="entry name" value="BCAA_transport_permease"/>
</dbReference>
<keyword evidence="6 9" id="KW-1133">Transmembrane helix</keyword>
<evidence type="ECO:0000256" key="3">
    <source>
        <dbReference type="ARBA" id="ARBA00022475"/>
    </source>
</evidence>
<feature type="transmembrane region" description="Helical" evidence="9">
    <location>
        <begin position="258"/>
        <end position="282"/>
    </location>
</feature>
<evidence type="ECO:0000256" key="1">
    <source>
        <dbReference type="ARBA" id="ARBA00004651"/>
    </source>
</evidence>
<feature type="transmembrane region" description="Helical" evidence="9">
    <location>
        <begin position="194"/>
        <end position="215"/>
    </location>
</feature>
<evidence type="ECO:0000256" key="7">
    <source>
        <dbReference type="ARBA" id="ARBA00023136"/>
    </source>
</evidence>
<dbReference type="CDD" id="cd06582">
    <property type="entry name" value="TM_PBP1_LivH_like"/>
    <property type="match status" value="1"/>
</dbReference>
<keyword evidence="7 9" id="KW-0472">Membrane</keyword>
<keyword evidence="4 9" id="KW-0812">Transmembrane</keyword>
<comment type="subcellular location">
    <subcellularLocation>
        <location evidence="1">Cell membrane</location>
        <topology evidence="1">Multi-pass membrane protein</topology>
    </subcellularLocation>
</comment>
<gene>
    <name evidence="10" type="ORF">A3K89_16005</name>
</gene>
<comment type="similarity">
    <text evidence="8">Belongs to the binding-protein-dependent transport system permease family. LivHM subfamily.</text>
</comment>
<protein>
    <submittedName>
        <fullName evidence="10">Amino acid ABC transporter permease</fullName>
    </submittedName>
</protein>
<evidence type="ECO:0000256" key="2">
    <source>
        <dbReference type="ARBA" id="ARBA00022448"/>
    </source>
</evidence>
<feature type="transmembrane region" description="Helical" evidence="9">
    <location>
        <begin position="34"/>
        <end position="51"/>
    </location>
</feature>
<dbReference type="PANTHER" id="PTHR11795">
    <property type="entry name" value="BRANCHED-CHAIN AMINO ACID TRANSPORT SYSTEM PERMEASE PROTEIN LIVH"/>
    <property type="match status" value="1"/>
</dbReference>
<keyword evidence="3" id="KW-1003">Cell membrane</keyword>
<dbReference type="EMBL" id="LVHI01000004">
    <property type="protein sequence ID" value="OAK56344.1"/>
    <property type="molecule type" value="Genomic_DNA"/>
</dbReference>
<keyword evidence="11" id="KW-1185">Reference proteome</keyword>
<dbReference type="GO" id="GO:0022857">
    <property type="term" value="F:transmembrane transporter activity"/>
    <property type="evidence" value="ECO:0007669"/>
    <property type="project" value="InterPro"/>
</dbReference>
<feature type="transmembrane region" description="Helical" evidence="9">
    <location>
        <begin position="227"/>
        <end position="252"/>
    </location>
</feature>
<feature type="transmembrane region" description="Helical" evidence="9">
    <location>
        <begin position="6"/>
        <end position="27"/>
    </location>
</feature>
<evidence type="ECO:0000256" key="6">
    <source>
        <dbReference type="ARBA" id="ARBA00022989"/>
    </source>
</evidence>
<dbReference type="InterPro" id="IPR029062">
    <property type="entry name" value="Class_I_gatase-like"/>
</dbReference>
<feature type="transmembrane region" description="Helical" evidence="9">
    <location>
        <begin position="57"/>
        <end position="81"/>
    </location>
</feature>
<keyword evidence="5" id="KW-0029">Amino-acid transport</keyword>
<dbReference type="Proteomes" id="UP000077519">
    <property type="component" value="Unassembled WGS sequence"/>
</dbReference>
<feature type="transmembrane region" description="Helical" evidence="9">
    <location>
        <begin position="146"/>
        <end position="163"/>
    </location>
</feature>
<proteinExistence type="inferred from homology"/>
<evidence type="ECO:0000313" key="11">
    <source>
        <dbReference type="Proteomes" id="UP000077519"/>
    </source>
</evidence>
<dbReference type="Pfam" id="PF02653">
    <property type="entry name" value="BPD_transp_2"/>
    <property type="match status" value="1"/>
</dbReference>
<evidence type="ECO:0000256" key="5">
    <source>
        <dbReference type="ARBA" id="ARBA00022970"/>
    </source>
</evidence>
<dbReference type="AlphaFoldDB" id="A0A177YLA6"/>
<evidence type="ECO:0000313" key="10">
    <source>
        <dbReference type="EMBL" id="OAK56344.1"/>
    </source>
</evidence>
<dbReference type="PANTHER" id="PTHR11795:SF452">
    <property type="entry name" value="ABC TRANSPORTER PERMEASE PROTEIN"/>
    <property type="match status" value="1"/>
</dbReference>
<reference evidence="10 11" key="1">
    <citation type="submission" date="2016-03" db="EMBL/GenBank/DDBJ databases">
        <title>Genome sequence of Rhodococcus kyotonensis KB10.</title>
        <authorList>
            <person name="Jeong H."/>
            <person name="Hong C.E."/>
            <person name="Jo S.H."/>
            <person name="Park J.M."/>
        </authorList>
    </citation>
    <scope>NUCLEOTIDE SEQUENCE [LARGE SCALE GENOMIC DNA]</scope>
    <source>
        <strain evidence="10 11">KB10</strain>
    </source>
</reference>
<keyword evidence="2" id="KW-0813">Transport</keyword>
<evidence type="ECO:0000256" key="9">
    <source>
        <dbReference type="SAM" id="Phobius"/>
    </source>
</evidence>
<dbReference type="SUPFAM" id="SSF52317">
    <property type="entry name" value="Class I glutamine amidotransferase-like"/>
    <property type="match status" value="1"/>
</dbReference>
<dbReference type="InterPro" id="IPR001851">
    <property type="entry name" value="ABC_transp_permease"/>
</dbReference>
<organism evidence="10 11">
    <name type="scientific">Rhodococcoides kyotonense</name>
    <dbReference type="NCBI Taxonomy" id="398843"/>
    <lineage>
        <taxon>Bacteria</taxon>
        <taxon>Bacillati</taxon>
        <taxon>Actinomycetota</taxon>
        <taxon>Actinomycetes</taxon>
        <taxon>Mycobacteriales</taxon>
        <taxon>Nocardiaceae</taxon>
        <taxon>Rhodococcoides</taxon>
    </lineage>
</organism>
<dbReference type="GO" id="GO:0005886">
    <property type="term" value="C:plasma membrane"/>
    <property type="evidence" value="ECO:0007669"/>
    <property type="project" value="UniProtKB-SubCell"/>
</dbReference>